<dbReference type="EC" id="2.1.1.-" evidence="3"/>
<organism evidence="3 4">
    <name type="scientific">Corynebacterium mustelae</name>
    <dbReference type="NCBI Taxonomy" id="571915"/>
    <lineage>
        <taxon>Bacteria</taxon>
        <taxon>Bacillati</taxon>
        <taxon>Actinomycetota</taxon>
        <taxon>Actinomycetes</taxon>
        <taxon>Mycobacteriales</taxon>
        <taxon>Corynebacteriaceae</taxon>
        <taxon>Corynebacterium</taxon>
    </lineage>
</organism>
<dbReference type="KEGG" id="cmv:CMUST_14065"/>
<reference evidence="3 4" key="1">
    <citation type="journal article" date="2015" name="Genome Announc.">
        <title>Complete Genome Sequence of the Type Strain Corynebacterium mustelae DSM 45274, Isolated from Various Tissues of a Male Ferret with Lethal Sepsis.</title>
        <authorList>
            <person name="Ruckert C."/>
            <person name="Eimer J."/>
            <person name="Winkler A."/>
            <person name="Tauch A."/>
        </authorList>
    </citation>
    <scope>NUCLEOTIDE SEQUENCE [LARGE SCALE GENOMIC DNA]</scope>
    <source>
        <strain evidence="3 4">DSM 45274</strain>
    </source>
</reference>
<dbReference type="CDD" id="cd02440">
    <property type="entry name" value="AdoMet_MTases"/>
    <property type="match status" value="1"/>
</dbReference>
<dbReference type="InterPro" id="IPR029063">
    <property type="entry name" value="SAM-dependent_MTases_sf"/>
</dbReference>
<dbReference type="Pfam" id="PF13649">
    <property type="entry name" value="Methyltransf_25"/>
    <property type="match status" value="1"/>
</dbReference>
<dbReference type="GO" id="GO:0008168">
    <property type="term" value="F:methyltransferase activity"/>
    <property type="evidence" value="ECO:0007669"/>
    <property type="project" value="UniProtKB-KW"/>
</dbReference>
<dbReference type="PATRIC" id="fig|571915.4.peg.3019"/>
<feature type="domain" description="Methyltransferase" evidence="2">
    <location>
        <begin position="40"/>
        <end position="129"/>
    </location>
</feature>
<dbReference type="PANTHER" id="PTHR43861">
    <property type="entry name" value="TRANS-ACONITATE 2-METHYLTRANSFERASE-RELATED"/>
    <property type="match status" value="1"/>
</dbReference>
<dbReference type="EMBL" id="CP011542">
    <property type="protein sequence ID" value="AKK07106.1"/>
    <property type="molecule type" value="Genomic_DNA"/>
</dbReference>
<proteinExistence type="predicted"/>
<keyword evidence="1 3" id="KW-0808">Transferase</keyword>
<evidence type="ECO:0000256" key="1">
    <source>
        <dbReference type="ARBA" id="ARBA00022679"/>
    </source>
</evidence>
<reference evidence="4" key="2">
    <citation type="submission" date="2015-05" db="EMBL/GenBank/DDBJ databases">
        <title>Complete genome sequence of Corynebacterium mustelae DSM 45274, isolated from various tissues of a male ferret with lethal sepsis.</title>
        <authorList>
            <person name="Ruckert C."/>
            <person name="Albersmeier A."/>
            <person name="Winkler A."/>
            <person name="Tauch A."/>
        </authorList>
    </citation>
    <scope>NUCLEOTIDE SEQUENCE [LARGE SCALE GENOMIC DNA]</scope>
    <source>
        <strain evidence="4">DSM 45274</strain>
    </source>
</reference>
<evidence type="ECO:0000313" key="3">
    <source>
        <dbReference type="EMBL" id="AKK07106.1"/>
    </source>
</evidence>
<dbReference type="GO" id="GO:0032259">
    <property type="term" value="P:methylation"/>
    <property type="evidence" value="ECO:0007669"/>
    <property type="project" value="UniProtKB-KW"/>
</dbReference>
<name>A0A0G3H118_9CORY</name>
<keyword evidence="4" id="KW-1185">Reference proteome</keyword>
<sequence length="210" mass="23558">MVFGGAFLGLKHMERNYWNHNAAYHPWLRRIIVKTRADSVLDVGCGDGYLLAAVAPRLERAVGVDVDSSSVDTARVRCADMQHVEFYVGDFLTTTFDSTFDVIVFSASIHHMNFEAALRKARSLLNPGGTIAVIGLARNNTLLDYLWDGIWLPIVRLSSVVHREIDVPPAPIVAPRMSLGEIKQTALNILPGAHIRRGLYYRYLLNWRNV</sequence>
<keyword evidence="3" id="KW-0489">Methyltransferase</keyword>
<protein>
    <submittedName>
        <fullName evidence="3">Methyltransferase domain</fullName>
        <ecNumber evidence="3">2.1.1.-</ecNumber>
    </submittedName>
</protein>
<dbReference type="SUPFAM" id="SSF53335">
    <property type="entry name" value="S-adenosyl-L-methionine-dependent methyltransferases"/>
    <property type="match status" value="1"/>
</dbReference>
<gene>
    <name evidence="3" type="ORF">CMUST_14065</name>
</gene>
<accession>A0A0G3H118</accession>
<dbReference type="STRING" id="571915.CMUST_14065"/>
<dbReference type="AlphaFoldDB" id="A0A0G3H118"/>
<evidence type="ECO:0000313" key="4">
    <source>
        <dbReference type="Proteomes" id="UP000035199"/>
    </source>
</evidence>
<dbReference type="InterPro" id="IPR041698">
    <property type="entry name" value="Methyltransf_25"/>
</dbReference>
<dbReference type="Gene3D" id="3.40.50.150">
    <property type="entry name" value="Vaccinia Virus protein VP39"/>
    <property type="match status" value="1"/>
</dbReference>
<evidence type="ECO:0000259" key="2">
    <source>
        <dbReference type="Pfam" id="PF13649"/>
    </source>
</evidence>
<dbReference type="Proteomes" id="UP000035199">
    <property type="component" value="Chromosome"/>
</dbReference>